<organism evidence="6 7">
    <name type="scientific">Symbiodinium microadriaticum</name>
    <name type="common">Dinoflagellate</name>
    <name type="synonym">Zooxanthella microadriatica</name>
    <dbReference type="NCBI Taxonomy" id="2951"/>
    <lineage>
        <taxon>Eukaryota</taxon>
        <taxon>Sar</taxon>
        <taxon>Alveolata</taxon>
        <taxon>Dinophyceae</taxon>
        <taxon>Suessiales</taxon>
        <taxon>Symbiodiniaceae</taxon>
        <taxon>Symbiodinium</taxon>
    </lineage>
</organism>
<dbReference type="InterPro" id="IPR003653">
    <property type="entry name" value="Peptidase_C48_C"/>
</dbReference>
<dbReference type="GO" id="GO:0006508">
    <property type="term" value="P:proteolysis"/>
    <property type="evidence" value="ECO:0007669"/>
    <property type="project" value="UniProtKB-KW"/>
</dbReference>
<evidence type="ECO:0000313" key="6">
    <source>
        <dbReference type="EMBL" id="OLQ06529.1"/>
    </source>
</evidence>
<dbReference type="InterPro" id="IPR038765">
    <property type="entry name" value="Papain-like_cys_pep_sf"/>
</dbReference>
<dbReference type="EMBL" id="LSRX01000158">
    <property type="protein sequence ID" value="OLQ06529.1"/>
    <property type="molecule type" value="Genomic_DNA"/>
</dbReference>
<feature type="domain" description="Ubiquitin-like protease family profile" evidence="5">
    <location>
        <begin position="585"/>
        <end position="778"/>
    </location>
</feature>
<evidence type="ECO:0000256" key="2">
    <source>
        <dbReference type="ARBA" id="ARBA00022670"/>
    </source>
</evidence>
<keyword evidence="7" id="KW-1185">Reference proteome</keyword>
<sequence>MYTAKLTEALESVKRGRIDKALALAKELSTEEAAYAADREAREMAVGLAVAGSTFEIPGPELECRDVTLIRPRQLVEGFWLRKISDQHEAAESILACNFSCFGLKRLAKAAVTLKGLDDEAVLRRLDEARWDQKVIRSAALLHLGPLPLSLRNQTISAEGSVSVYIGKRIQGDGTVLPRLPTLWALFVKAGTHIRDALLSAILNLSELRVGVPSSVDPSVAWRPKDRHMEILTEPRLKLWFVPEELISESASTLFDADDGLDLLGLAEDFYKADCPMEVRQQTVKIFRAAACHSGYHQGAMTCEQKVSTKGAPKMTRKERKKAAVSRWADGDDAGGVDKLLAKGLPAPAAATPAPKPAPVLGQAKKKGKKRLRPGQAKRNAASEGPAGKALKQVRVLFPELLSGSPTAGRQRAWEMQRLSPPKTPRKGGKASQALLGVRKLVDKISELAQWRQGTRRLLTAVGQPLAEATKGSSTEASKEKAAPKQAKSARGPKASTELTEVPAPKDTVAEAKDVRLSAVAAAPADDSPLAAPAALVEAPLKRRRSACEEAQQLSSIFATAFALFAHESAAPSGDDDVAFSWSALRVTRRDLACLEEGNMLNDAVSAVSVSFLGYLLHIMWEVVDFFLQLMTSQLLPNSDIHLFSTHFYTRLTAAQAANGMIGWENVKGWTKKTSWLALIRLDVPGPRLFFLDSLEGEDSRYQSVLSFLGGYLQREWSERGAAGIDMDFGALALTPETRLKSDEQENGQSLSAVATGLRLSMPSVDCGVFLLDNVLRLLQQTSRGSQLDQIAWCTQEAATRRRIALRRTAWRLQELGGDISALLPARPDVLAKLRVPLGPKAAPKLPLCLEDDDASGAEDLTMECCDQEEPAKKRVRARKRGTQGEKQAERGRKLSLCKKGHTMGQRTDNPPAYKNEASLRTGRKARDIKWGKVQAAPKAWFFDPGAPPDLDPQRGTPEGLVNYADAAVHLCFASTQNGWKGSPCDTQSSKTVVCVWLVASMFE</sequence>
<dbReference type="OrthoDB" id="442460at2759"/>
<evidence type="ECO:0000256" key="4">
    <source>
        <dbReference type="SAM" id="MobiDB-lite"/>
    </source>
</evidence>
<feature type="region of interest" description="Disordered" evidence="4">
    <location>
        <begin position="405"/>
        <end position="432"/>
    </location>
</feature>
<feature type="region of interest" description="Disordered" evidence="4">
    <location>
        <begin position="901"/>
        <end position="921"/>
    </location>
</feature>
<evidence type="ECO:0000313" key="7">
    <source>
        <dbReference type="Proteomes" id="UP000186817"/>
    </source>
</evidence>
<dbReference type="Gene3D" id="3.40.395.10">
    <property type="entry name" value="Adenoviral Proteinase, Chain A"/>
    <property type="match status" value="1"/>
</dbReference>
<dbReference type="Proteomes" id="UP000186817">
    <property type="component" value="Unassembled WGS sequence"/>
</dbReference>
<accession>A0A1Q9EGJ4</accession>
<dbReference type="SUPFAM" id="SSF54001">
    <property type="entry name" value="Cysteine proteinases"/>
    <property type="match status" value="1"/>
</dbReference>
<proteinExistence type="inferred from homology"/>
<comment type="similarity">
    <text evidence="1">Belongs to the peptidase C48 family.</text>
</comment>
<gene>
    <name evidence="6" type="ORF">AK812_SmicGene10188</name>
</gene>
<dbReference type="PROSITE" id="PS50600">
    <property type="entry name" value="ULP_PROTEASE"/>
    <property type="match status" value="1"/>
</dbReference>
<name>A0A1Q9EGJ4_SYMMI</name>
<evidence type="ECO:0000259" key="5">
    <source>
        <dbReference type="PROSITE" id="PS50600"/>
    </source>
</evidence>
<comment type="caution">
    <text evidence="6">The sequence shown here is derived from an EMBL/GenBank/DDBJ whole genome shotgun (WGS) entry which is preliminary data.</text>
</comment>
<evidence type="ECO:0000256" key="1">
    <source>
        <dbReference type="ARBA" id="ARBA00005234"/>
    </source>
</evidence>
<evidence type="ECO:0000256" key="3">
    <source>
        <dbReference type="ARBA" id="ARBA00022801"/>
    </source>
</evidence>
<dbReference type="AlphaFoldDB" id="A0A1Q9EGJ4"/>
<feature type="region of interest" description="Disordered" evidence="4">
    <location>
        <begin position="466"/>
        <end position="501"/>
    </location>
</feature>
<protein>
    <recommendedName>
        <fullName evidence="5">Ubiquitin-like protease family profile domain-containing protein</fullName>
    </recommendedName>
</protein>
<keyword evidence="2" id="KW-0645">Protease</keyword>
<keyword evidence="3" id="KW-0378">Hydrolase</keyword>
<feature type="region of interest" description="Disordered" evidence="4">
    <location>
        <begin position="347"/>
        <end position="388"/>
    </location>
</feature>
<reference evidence="6 7" key="1">
    <citation type="submission" date="2016-02" db="EMBL/GenBank/DDBJ databases">
        <title>Genome analysis of coral dinoflagellate symbionts highlights evolutionary adaptations to a symbiotic lifestyle.</title>
        <authorList>
            <person name="Aranda M."/>
            <person name="Li Y."/>
            <person name="Liew Y.J."/>
            <person name="Baumgarten S."/>
            <person name="Simakov O."/>
            <person name="Wilson M."/>
            <person name="Piel J."/>
            <person name="Ashoor H."/>
            <person name="Bougouffa S."/>
            <person name="Bajic V.B."/>
            <person name="Ryu T."/>
            <person name="Ravasi T."/>
            <person name="Bayer T."/>
            <person name="Micklem G."/>
            <person name="Kim H."/>
            <person name="Bhak J."/>
            <person name="Lajeunesse T.C."/>
            <person name="Voolstra C.R."/>
        </authorList>
    </citation>
    <scope>NUCLEOTIDE SEQUENCE [LARGE SCALE GENOMIC DNA]</scope>
    <source>
        <strain evidence="6 7">CCMP2467</strain>
    </source>
</reference>
<dbReference type="GO" id="GO:0008234">
    <property type="term" value="F:cysteine-type peptidase activity"/>
    <property type="evidence" value="ECO:0007669"/>
    <property type="project" value="InterPro"/>
</dbReference>
<feature type="compositionally biased region" description="Basic residues" evidence="4">
    <location>
        <begin position="364"/>
        <end position="373"/>
    </location>
</feature>